<keyword evidence="1" id="KW-0472">Membrane</keyword>
<dbReference type="Proteomes" id="UP001476798">
    <property type="component" value="Unassembled WGS sequence"/>
</dbReference>
<sequence length="64" mass="7581">SLKKQQYRFSVIMNELQTTDNIPYMVALMATINVLILGQEDLRKRHRMRHEFIGTTQTNRTLTD</sequence>
<gene>
    <name evidence="3" type="primary">INF2_1</name>
    <name evidence="3" type="ORF">GOODEAATRI_017305</name>
</gene>
<dbReference type="PANTHER" id="PTHR46345">
    <property type="entry name" value="INVERTED FORMIN-2"/>
    <property type="match status" value="1"/>
</dbReference>
<evidence type="ECO:0000313" key="3">
    <source>
        <dbReference type="EMBL" id="MEQ2162194.1"/>
    </source>
</evidence>
<dbReference type="InterPro" id="IPR011989">
    <property type="entry name" value="ARM-like"/>
</dbReference>
<reference evidence="3 4" key="1">
    <citation type="submission" date="2021-06" db="EMBL/GenBank/DDBJ databases">
        <authorList>
            <person name="Palmer J.M."/>
        </authorList>
    </citation>
    <scope>NUCLEOTIDE SEQUENCE [LARGE SCALE GENOMIC DNA]</scope>
    <source>
        <strain evidence="3 4">GA_2019</strain>
        <tissue evidence="3">Muscle</tissue>
    </source>
</reference>
<accession>A0ABV0MU94</accession>
<keyword evidence="4" id="KW-1185">Reference proteome</keyword>
<evidence type="ECO:0000256" key="1">
    <source>
        <dbReference type="SAM" id="Phobius"/>
    </source>
</evidence>
<name>A0ABV0MU94_9TELE</name>
<proteinExistence type="predicted"/>
<dbReference type="PANTHER" id="PTHR46345:SF5">
    <property type="entry name" value="INVERTED FORMIN-2"/>
    <property type="match status" value="1"/>
</dbReference>
<keyword evidence="1" id="KW-1133">Transmembrane helix</keyword>
<evidence type="ECO:0000313" key="4">
    <source>
        <dbReference type="Proteomes" id="UP001476798"/>
    </source>
</evidence>
<dbReference type="SUPFAM" id="SSF48371">
    <property type="entry name" value="ARM repeat"/>
    <property type="match status" value="1"/>
</dbReference>
<dbReference type="EMBL" id="JAHRIO010011394">
    <property type="protein sequence ID" value="MEQ2162194.1"/>
    <property type="molecule type" value="Genomic_DNA"/>
</dbReference>
<dbReference type="Pfam" id="PF06367">
    <property type="entry name" value="Drf_FH3"/>
    <property type="match status" value="1"/>
</dbReference>
<comment type="caution">
    <text evidence="3">The sequence shown here is derived from an EMBL/GenBank/DDBJ whole genome shotgun (WGS) entry which is preliminary data.</text>
</comment>
<keyword evidence="1" id="KW-0812">Transmembrane</keyword>
<feature type="domain" description="Formin FH3" evidence="2">
    <location>
        <begin position="4"/>
        <end position="53"/>
    </location>
</feature>
<dbReference type="Gene3D" id="1.25.10.10">
    <property type="entry name" value="Leucine-rich Repeat Variant"/>
    <property type="match status" value="1"/>
</dbReference>
<dbReference type="InterPro" id="IPR016024">
    <property type="entry name" value="ARM-type_fold"/>
</dbReference>
<evidence type="ECO:0000259" key="2">
    <source>
        <dbReference type="Pfam" id="PF06367"/>
    </source>
</evidence>
<feature type="non-terminal residue" evidence="3">
    <location>
        <position position="1"/>
    </location>
</feature>
<organism evidence="3 4">
    <name type="scientific">Goodea atripinnis</name>
    <dbReference type="NCBI Taxonomy" id="208336"/>
    <lineage>
        <taxon>Eukaryota</taxon>
        <taxon>Metazoa</taxon>
        <taxon>Chordata</taxon>
        <taxon>Craniata</taxon>
        <taxon>Vertebrata</taxon>
        <taxon>Euteleostomi</taxon>
        <taxon>Actinopterygii</taxon>
        <taxon>Neopterygii</taxon>
        <taxon>Teleostei</taxon>
        <taxon>Neoteleostei</taxon>
        <taxon>Acanthomorphata</taxon>
        <taxon>Ovalentaria</taxon>
        <taxon>Atherinomorphae</taxon>
        <taxon>Cyprinodontiformes</taxon>
        <taxon>Goodeidae</taxon>
        <taxon>Goodea</taxon>
    </lineage>
</organism>
<feature type="transmembrane region" description="Helical" evidence="1">
    <location>
        <begin position="22"/>
        <end position="39"/>
    </location>
</feature>
<protein>
    <submittedName>
        <fullName evidence="3">Inverted formin-2</fullName>
    </submittedName>
</protein>
<dbReference type="InterPro" id="IPR010472">
    <property type="entry name" value="FH3_dom"/>
</dbReference>